<keyword evidence="7" id="KW-0141">cGMP biosynthesis</keyword>
<evidence type="ECO:0000256" key="4">
    <source>
        <dbReference type="ARBA" id="ARBA00022741"/>
    </source>
</evidence>
<dbReference type="GO" id="GO:0004383">
    <property type="term" value="F:guanylate cyclase activity"/>
    <property type="evidence" value="ECO:0007669"/>
    <property type="project" value="UniProtKB-EC"/>
</dbReference>
<evidence type="ECO:0000259" key="10">
    <source>
        <dbReference type="PROSITE" id="PS50125"/>
    </source>
</evidence>
<keyword evidence="4" id="KW-0547">Nucleotide-binding</keyword>
<evidence type="ECO:0000313" key="13">
    <source>
        <dbReference type="Proteomes" id="UP000747110"/>
    </source>
</evidence>
<dbReference type="Gene3D" id="3.30.70.1230">
    <property type="entry name" value="Nucleotide cyclase"/>
    <property type="match status" value="1"/>
</dbReference>
<dbReference type="GO" id="GO:0008074">
    <property type="term" value="C:guanylate cyclase complex, soluble"/>
    <property type="evidence" value="ECO:0007669"/>
    <property type="project" value="TreeGrafter"/>
</dbReference>
<dbReference type="SUPFAM" id="SSF55073">
    <property type="entry name" value="Nucleotide cyclase"/>
    <property type="match status" value="1"/>
</dbReference>
<dbReference type="InterPro" id="IPR042463">
    <property type="entry name" value="HNOB_dom_associated_sf"/>
</dbReference>
<organism evidence="11 13">
    <name type="scientific">Volvox reticuliferus</name>
    <dbReference type="NCBI Taxonomy" id="1737510"/>
    <lineage>
        <taxon>Eukaryota</taxon>
        <taxon>Viridiplantae</taxon>
        <taxon>Chlorophyta</taxon>
        <taxon>core chlorophytes</taxon>
        <taxon>Chlorophyceae</taxon>
        <taxon>CS clade</taxon>
        <taxon>Chlamydomonadales</taxon>
        <taxon>Volvocaceae</taxon>
        <taxon>Volvox</taxon>
    </lineage>
</organism>
<dbReference type="InterPro" id="IPR038158">
    <property type="entry name" value="H-NOX_domain_sf"/>
</dbReference>
<dbReference type="GO" id="GO:0070482">
    <property type="term" value="P:response to oxygen levels"/>
    <property type="evidence" value="ECO:0007669"/>
    <property type="project" value="TreeGrafter"/>
</dbReference>
<evidence type="ECO:0000256" key="2">
    <source>
        <dbReference type="ARBA" id="ARBA00012202"/>
    </source>
</evidence>
<feature type="region of interest" description="Disordered" evidence="9">
    <location>
        <begin position="958"/>
        <end position="981"/>
    </location>
</feature>
<dbReference type="Gene3D" id="6.10.250.780">
    <property type="match status" value="1"/>
</dbReference>
<dbReference type="FunFam" id="3.30.70.1230:FF:000030">
    <property type="entry name" value="Si:ch211-215j19.12"/>
    <property type="match status" value="1"/>
</dbReference>
<feature type="compositionally biased region" description="Low complexity" evidence="9">
    <location>
        <begin position="358"/>
        <end position="369"/>
    </location>
</feature>
<feature type="region of interest" description="Disordered" evidence="9">
    <location>
        <begin position="1146"/>
        <end position="1206"/>
    </location>
</feature>
<dbReference type="InterPro" id="IPR024096">
    <property type="entry name" value="NO_sig/Golgi_transp_ligand-bd"/>
</dbReference>
<evidence type="ECO:0000256" key="9">
    <source>
        <dbReference type="SAM" id="MobiDB-lite"/>
    </source>
</evidence>
<dbReference type="Gene3D" id="3.90.1520.10">
    <property type="entry name" value="H-NOX domain"/>
    <property type="match status" value="1"/>
</dbReference>
<evidence type="ECO:0000256" key="7">
    <source>
        <dbReference type="ARBA" id="ARBA00023293"/>
    </source>
</evidence>
<evidence type="ECO:0000256" key="3">
    <source>
        <dbReference type="ARBA" id="ARBA00022490"/>
    </source>
</evidence>
<protein>
    <recommendedName>
        <fullName evidence="2">guanylate cyclase</fullName>
        <ecNumber evidence="2">4.6.1.2</ecNumber>
    </recommendedName>
</protein>
<feature type="region of interest" description="Disordered" evidence="9">
    <location>
        <begin position="1297"/>
        <end position="1318"/>
    </location>
</feature>
<dbReference type="GO" id="GO:0019934">
    <property type="term" value="P:cGMP-mediated signaling"/>
    <property type="evidence" value="ECO:0007669"/>
    <property type="project" value="TreeGrafter"/>
</dbReference>
<feature type="region of interest" description="Disordered" evidence="9">
    <location>
        <begin position="171"/>
        <end position="202"/>
    </location>
</feature>
<dbReference type="Proteomes" id="UP000722791">
    <property type="component" value="Unassembled WGS sequence"/>
</dbReference>
<accession>A0A8J4CLL5</accession>
<proteinExistence type="inferred from homology"/>
<evidence type="ECO:0000256" key="5">
    <source>
        <dbReference type="ARBA" id="ARBA00023134"/>
    </source>
</evidence>
<dbReference type="Pfam" id="PF07701">
    <property type="entry name" value="HNOBA"/>
    <property type="match status" value="2"/>
</dbReference>
<dbReference type="Gene3D" id="3.30.450.260">
    <property type="entry name" value="Haem NO binding associated domain"/>
    <property type="match status" value="1"/>
</dbReference>
<gene>
    <name evidence="11" type="ORF">Vretifemale_12915</name>
    <name evidence="12" type="ORF">Vretimale_15860</name>
</gene>
<evidence type="ECO:0000256" key="8">
    <source>
        <dbReference type="RuleBase" id="RU000405"/>
    </source>
</evidence>
<comment type="subcellular location">
    <subcellularLocation>
        <location evidence="1">Cytoplasm</location>
    </subcellularLocation>
</comment>
<evidence type="ECO:0000256" key="6">
    <source>
        <dbReference type="ARBA" id="ARBA00023239"/>
    </source>
</evidence>
<dbReference type="SUPFAM" id="SSF111126">
    <property type="entry name" value="Ligand-binding domain in the NO signalling and Golgi transport"/>
    <property type="match status" value="1"/>
</dbReference>
<keyword evidence="5" id="KW-0342">GTP-binding</keyword>
<dbReference type="PROSITE" id="PS00452">
    <property type="entry name" value="GUANYLATE_CYCLASE_1"/>
    <property type="match status" value="1"/>
</dbReference>
<evidence type="ECO:0000313" key="11">
    <source>
        <dbReference type="EMBL" id="GIL84229.1"/>
    </source>
</evidence>
<dbReference type="OrthoDB" id="545319at2759"/>
<feature type="compositionally biased region" description="Pro residues" evidence="9">
    <location>
        <begin position="960"/>
        <end position="972"/>
    </location>
</feature>
<dbReference type="InterPro" id="IPR029787">
    <property type="entry name" value="Nucleotide_cyclase"/>
</dbReference>
<name>A0A8J4CLL5_9CHLO</name>
<dbReference type="SMART" id="SM00044">
    <property type="entry name" value="CYCc"/>
    <property type="match status" value="1"/>
</dbReference>
<comment type="similarity">
    <text evidence="8">Belongs to the adenylyl cyclase class-4/guanylyl cyclase family.</text>
</comment>
<dbReference type="EMBL" id="BNCP01000029">
    <property type="protein sequence ID" value="GIL84229.1"/>
    <property type="molecule type" value="Genomic_DNA"/>
</dbReference>
<feature type="compositionally biased region" description="Pro residues" evidence="9">
    <location>
        <begin position="1172"/>
        <end position="1183"/>
    </location>
</feature>
<dbReference type="Pfam" id="PF00211">
    <property type="entry name" value="Guanylate_cyc"/>
    <property type="match status" value="1"/>
</dbReference>
<feature type="compositionally biased region" description="Pro residues" evidence="9">
    <location>
        <begin position="1308"/>
        <end position="1317"/>
    </location>
</feature>
<dbReference type="InterPro" id="IPR011644">
    <property type="entry name" value="Heme_NO-bd"/>
</dbReference>
<feature type="domain" description="Guanylate cyclase" evidence="10">
    <location>
        <begin position="589"/>
        <end position="717"/>
    </location>
</feature>
<dbReference type="PROSITE" id="PS50125">
    <property type="entry name" value="GUANYLATE_CYCLASE_2"/>
    <property type="match status" value="1"/>
</dbReference>
<dbReference type="PANTHER" id="PTHR45655">
    <property type="entry name" value="GUANYLATE CYCLASE SOLUBLE SUBUNIT BETA-2"/>
    <property type="match status" value="1"/>
</dbReference>
<keyword evidence="6 8" id="KW-0456">Lyase</keyword>
<dbReference type="InterPro" id="IPR001054">
    <property type="entry name" value="A/G_cyclase"/>
</dbReference>
<dbReference type="GO" id="GO:0005525">
    <property type="term" value="F:GTP binding"/>
    <property type="evidence" value="ECO:0007669"/>
    <property type="project" value="UniProtKB-KW"/>
</dbReference>
<dbReference type="CDD" id="cd07302">
    <property type="entry name" value="CHD"/>
    <property type="match status" value="1"/>
</dbReference>
<dbReference type="InterPro" id="IPR018297">
    <property type="entry name" value="A/G_cyclase_CS"/>
</dbReference>
<dbReference type="EMBL" id="BNCQ01000044">
    <property type="protein sequence ID" value="GIM12537.1"/>
    <property type="molecule type" value="Genomic_DNA"/>
</dbReference>
<feature type="region of interest" description="Disordered" evidence="9">
    <location>
        <begin position="358"/>
        <end position="386"/>
    </location>
</feature>
<feature type="compositionally biased region" description="Polar residues" evidence="9">
    <location>
        <begin position="1146"/>
        <end position="1171"/>
    </location>
</feature>
<dbReference type="EC" id="4.6.1.2" evidence="2"/>
<evidence type="ECO:0000256" key="1">
    <source>
        <dbReference type="ARBA" id="ARBA00004496"/>
    </source>
</evidence>
<dbReference type="Proteomes" id="UP000747110">
    <property type="component" value="Unassembled WGS sequence"/>
</dbReference>
<feature type="compositionally biased region" description="Low complexity" evidence="9">
    <location>
        <begin position="1184"/>
        <end position="1204"/>
    </location>
</feature>
<comment type="caution">
    <text evidence="11">The sequence shown here is derived from an EMBL/GenBank/DDBJ whole genome shotgun (WGS) entry which is preliminary data.</text>
</comment>
<dbReference type="PANTHER" id="PTHR45655:SF13">
    <property type="entry name" value="SOLUBLE GUANYLATE CYCLASE GCY-32-RELATED"/>
    <property type="match status" value="1"/>
</dbReference>
<dbReference type="InterPro" id="IPR011645">
    <property type="entry name" value="HNOB_dom_associated"/>
</dbReference>
<keyword evidence="13" id="KW-1185">Reference proteome</keyword>
<keyword evidence="3" id="KW-0963">Cytoplasm</keyword>
<evidence type="ECO:0000313" key="12">
    <source>
        <dbReference type="EMBL" id="GIM12537.1"/>
    </source>
</evidence>
<reference evidence="11" key="1">
    <citation type="journal article" date="2021" name="Proc. Natl. Acad. Sci. U.S.A.">
        <title>Three genomes in the algal genus Volvox reveal the fate of a haploid sex-determining region after a transition to homothallism.</title>
        <authorList>
            <person name="Yamamoto K."/>
            <person name="Hamaji T."/>
            <person name="Kawai-Toyooka H."/>
            <person name="Matsuzaki R."/>
            <person name="Takahashi F."/>
            <person name="Nishimura Y."/>
            <person name="Kawachi M."/>
            <person name="Noguchi H."/>
            <person name="Minakuchi Y."/>
            <person name="Umen J.G."/>
            <person name="Toyoda A."/>
            <person name="Nozaki H."/>
        </authorList>
    </citation>
    <scope>NUCLEOTIDE SEQUENCE</scope>
    <source>
        <strain evidence="12">NIES-3785</strain>
        <strain evidence="11">NIES-3786</strain>
    </source>
</reference>
<sequence length="1358" mass="146081">MLGIINDGVRGFIIDTYGADAWTSVVDATGIDKSYVTACPYPDEVTYKALGKLANLRGLDLQDVLDDFGYYFCMTYVPKMGYERLLRCMGGSLIEFLQNLNVYHLHLSMSFKDMNPPAFNVEDVTPDSVVFHYSSTRPGLTRLAMGLLRGAAKLLYDTDVEISILQMRDQNGGCGDREDDDKDGVKPDSETGAVPPGASYGVGSGGGTDTFLIRFPPQSSVQQMHNAAATCRLALDPPTFFQLFPFHMVMDAEGRLVQVGKALSRMYPAMKPGRRLTDFFALRHPYIPCTFEHMMEHPDNVFVFRSCVNGMELKGQMQYMQMPTEPNARQDAMRLQLSGHSAGADMAAAAVAALGAVAEEGGSEPPSSGQSKEFDDPDFGRPLSLTRYNSHNSFTSRFTDSHPATPTAVNGCPHLAAFAAANASGASALSMTSNALANRGGSGAAAVLAALSGGGATGSRPRSHQSSCSGGVVGWASQRTYQRMHPGGDVEPVLVFLGSPRIGNVEELRTYGLYVSDLPLFDHSREMVLLAEQRTAEAALKDTFERLSLQLEEERHRSEQLLHQMIPRHIADSLRRGERVNAETYPEATILFSDVVNFTTIAAGSTAMEVCTMLDNLYNEFDALIDKYPQLYKVETIGDAYMLVANVTEPCLNHVDVVLDFALDMQTVCNRVTTNMGAPIQIRVGIHTGSVVGGVVGRKMPRFHLFGDAVNTASRMESHGLAGAVHISAASRALITNPAKYLITERGEIAVKGKGLMETFLVSRVDAPSAAHLRSILAASSSPEYAVQLIPVVHPSTVPLQYISATTGTASVLYSTAPSQQRPTLDSNGDMDSAASNTVANAQLHTLVANAGGGSSMVGASISGTVTAAVGAAGSEVLNAVRVMDTAAGRKEAGPVDSQLYESLDLDLALDAKDCPAAPVVPSRSAGFPPWSQLKHGFLSPPQTMTTPQPLLQPLLQPLIQPPLQPPPPPPQQQQDEDVESLLSPGLRQKLQQLQSPFCAAVQLVPEHVLNTHQNQRAAMFFRSHSSVDVTAGSTGGRGGFTSGAATDNGCGRTMAAGPPASGNGGLHSFGGGVSDDPQLMSASTTSTGVGGAGNTTPATRRRMRIAARRPREPSFYLRQNIGPADSLPQVYLSELDAILQSQATNTQMTSEQQNTISLTSSPATGQSSPFIPNPHPAPPSLPPSRMAAAGSSQLSSQSQSQPQVHVDFASHEAGSPIPGGLLRRVFPLHAPATNQKPPQPQLELYVRMRPPAAGEPTTCRTNADAVQAQLRQRSFLADAAMLQSRLLLQQHYQYHHQYQQQNADPGTPKPHPPPLSLPVMMPETVRLPYFEDEFTDVRHRLTRRDEENEEVEYEYWI</sequence>
<dbReference type="GO" id="GO:0020037">
    <property type="term" value="F:heme binding"/>
    <property type="evidence" value="ECO:0007669"/>
    <property type="project" value="InterPro"/>
</dbReference>
<dbReference type="Pfam" id="PF07700">
    <property type="entry name" value="HNOB"/>
    <property type="match status" value="1"/>
</dbReference>